<feature type="non-terminal residue" evidence="2">
    <location>
        <position position="1"/>
    </location>
</feature>
<dbReference type="GO" id="GO:0005886">
    <property type="term" value="C:plasma membrane"/>
    <property type="evidence" value="ECO:0007669"/>
    <property type="project" value="TreeGrafter"/>
</dbReference>
<gene>
    <name evidence="2" type="ORF">AFUS01_LOCUS37091</name>
</gene>
<name>A0A8J2PMY0_9HEXA</name>
<dbReference type="GO" id="GO:0004222">
    <property type="term" value="F:metalloendopeptidase activity"/>
    <property type="evidence" value="ECO:0007669"/>
    <property type="project" value="InterPro"/>
</dbReference>
<keyword evidence="3" id="KW-1185">Reference proteome</keyword>
<dbReference type="EMBL" id="CAJVCH010542206">
    <property type="protein sequence ID" value="CAG7827083.1"/>
    <property type="molecule type" value="Genomic_DNA"/>
</dbReference>
<evidence type="ECO:0000313" key="2">
    <source>
        <dbReference type="EMBL" id="CAG7827083.1"/>
    </source>
</evidence>
<dbReference type="AlphaFoldDB" id="A0A8J2PMY0"/>
<accession>A0A8J2PMY0</accession>
<reference evidence="2" key="1">
    <citation type="submission" date="2021-06" db="EMBL/GenBank/DDBJ databases">
        <authorList>
            <person name="Hodson N. C."/>
            <person name="Mongue J. A."/>
            <person name="Jaron S. K."/>
        </authorList>
    </citation>
    <scope>NUCLEOTIDE SEQUENCE</scope>
</reference>
<dbReference type="Pfam" id="PF01431">
    <property type="entry name" value="Peptidase_M13"/>
    <property type="match status" value="1"/>
</dbReference>
<dbReference type="Proteomes" id="UP000708208">
    <property type="component" value="Unassembled WGS sequence"/>
</dbReference>
<dbReference type="PANTHER" id="PTHR11733:SF224">
    <property type="entry name" value="NEPRILYSIN-2"/>
    <property type="match status" value="1"/>
</dbReference>
<organism evidence="2 3">
    <name type="scientific">Allacma fusca</name>
    <dbReference type="NCBI Taxonomy" id="39272"/>
    <lineage>
        <taxon>Eukaryota</taxon>
        <taxon>Metazoa</taxon>
        <taxon>Ecdysozoa</taxon>
        <taxon>Arthropoda</taxon>
        <taxon>Hexapoda</taxon>
        <taxon>Collembola</taxon>
        <taxon>Symphypleona</taxon>
        <taxon>Sminthuridae</taxon>
        <taxon>Allacma</taxon>
    </lineage>
</organism>
<dbReference type="OrthoDB" id="6475849at2759"/>
<proteinExistence type="predicted"/>
<dbReference type="PROSITE" id="PS51885">
    <property type="entry name" value="NEPRILYSIN"/>
    <property type="match status" value="1"/>
</dbReference>
<comment type="caution">
    <text evidence="2">The sequence shown here is derived from an EMBL/GenBank/DDBJ whole genome shotgun (WGS) entry which is preliminary data.</text>
</comment>
<sequence length="86" mass="9750">MNYGAIGWVIGHEITHGFDDQGRQFDADGNLYDWWQATTREAYLQRAQCIIWQYGNYTVPEVNNLKLNGINTQGENIADNGGIKEA</sequence>
<dbReference type="InterPro" id="IPR018497">
    <property type="entry name" value="Peptidase_M13_C"/>
</dbReference>
<protein>
    <recommendedName>
        <fullName evidence="1">Peptidase M13 C-terminal domain-containing protein</fullName>
    </recommendedName>
</protein>
<feature type="domain" description="Peptidase M13 C-terminal" evidence="1">
    <location>
        <begin position="1"/>
        <end position="84"/>
    </location>
</feature>
<dbReference type="GO" id="GO:0016485">
    <property type="term" value="P:protein processing"/>
    <property type="evidence" value="ECO:0007669"/>
    <property type="project" value="TreeGrafter"/>
</dbReference>
<evidence type="ECO:0000313" key="3">
    <source>
        <dbReference type="Proteomes" id="UP000708208"/>
    </source>
</evidence>
<dbReference type="InterPro" id="IPR000718">
    <property type="entry name" value="Peptidase_M13"/>
</dbReference>
<dbReference type="PANTHER" id="PTHR11733">
    <property type="entry name" value="ZINC METALLOPROTEASE FAMILY M13 NEPRILYSIN-RELATED"/>
    <property type="match status" value="1"/>
</dbReference>
<evidence type="ECO:0000259" key="1">
    <source>
        <dbReference type="Pfam" id="PF01431"/>
    </source>
</evidence>